<name>A0A1V4SER6_RUMHU</name>
<proteinExistence type="predicted"/>
<dbReference type="Proteomes" id="UP000191554">
    <property type="component" value="Unassembled WGS sequence"/>
</dbReference>
<reference evidence="1 2" key="1">
    <citation type="submission" date="2017-03" db="EMBL/GenBank/DDBJ databases">
        <title>Genome sequence of Clostridium hungatei DSM 14427.</title>
        <authorList>
            <person name="Poehlein A."/>
            <person name="Daniel R."/>
        </authorList>
    </citation>
    <scope>NUCLEOTIDE SEQUENCE [LARGE SCALE GENOMIC DNA]</scope>
    <source>
        <strain evidence="1 2">DSM 14427</strain>
    </source>
</reference>
<evidence type="ECO:0000313" key="2">
    <source>
        <dbReference type="Proteomes" id="UP000191554"/>
    </source>
</evidence>
<dbReference type="RefSeq" id="WP_080066189.1">
    <property type="nucleotide sequence ID" value="NZ_MZGX01000030.1"/>
</dbReference>
<organism evidence="1 2">
    <name type="scientific">Ruminiclostridium hungatei</name>
    <name type="common">Clostridium hungatei</name>
    <dbReference type="NCBI Taxonomy" id="48256"/>
    <lineage>
        <taxon>Bacteria</taxon>
        <taxon>Bacillati</taxon>
        <taxon>Bacillota</taxon>
        <taxon>Clostridia</taxon>
        <taxon>Eubacteriales</taxon>
        <taxon>Oscillospiraceae</taxon>
        <taxon>Ruminiclostridium</taxon>
    </lineage>
</organism>
<comment type="caution">
    <text evidence="1">The sequence shown here is derived from an EMBL/GenBank/DDBJ whole genome shotgun (WGS) entry which is preliminary data.</text>
</comment>
<dbReference type="EMBL" id="MZGX01000030">
    <property type="protein sequence ID" value="OPX42368.1"/>
    <property type="molecule type" value="Genomic_DNA"/>
</dbReference>
<dbReference type="STRING" id="48256.CLHUN_37870"/>
<sequence>MSQTRNANEFLEKLRGITGRYIRLYRKKIEDIRVQYAQVNARLIDDSLEAHARQYFINELLQALNWRLNYSPTDGMPNMMLEAPIRSDTNGEIKFLDYLGFENGCEKPLMIIEAKRPNVALPSPANETYVNRSPVELITCGLNGDMNALTGEWNKRITTLRDYVCSLNSRSNHIPKRVIMTNGDWLIVFIDPTNAFINERQCNSNNILFWTSREDIENRYIGLFNAVEYNAVLDKNNIISLEELAFQIHPTSIDKILHGIRLMYYEEPQMYLDVMPQIKIAPVLFIGAKFGSWFMIDQQNDQNVFALPHKYENLKGHLNDMETAAASMLNDLIRILRLSIDTTSIVSHYGSQENIDSLKVVKEIHSDYRKTDYIIVTGQETHYLKAQPSISECPYHEWSACQQQGSAIDRLIIKRSIGEPKAFFIDRELHHCAHRGVYMAKSSKISDQNRELCGPRSGASGCAFCEIYSIENLLCCRACFLEEICTRAEAFVLPCRQNGE</sequence>
<keyword evidence="2" id="KW-1185">Reference proteome</keyword>
<dbReference type="AlphaFoldDB" id="A0A1V4SER6"/>
<dbReference type="OrthoDB" id="6932107at2"/>
<accession>A0A1V4SER6</accession>
<gene>
    <name evidence="1" type="ORF">CLHUN_37870</name>
</gene>
<protein>
    <submittedName>
        <fullName evidence="1">Uncharacterized protein</fullName>
    </submittedName>
</protein>
<evidence type="ECO:0000313" key="1">
    <source>
        <dbReference type="EMBL" id="OPX42368.1"/>
    </source>
</evidence>